<dbReference type="CDD" id="cd02042">
    <property type="entry name" value="ParAB_family"/>
    <property type="match status" value="1"/>
</dbReference>
<dbReference type="NCBIfam" id="NF041546">
    <property type="entry name" value="ParA_partition"/>
    <property type="match status" value="1"/>
</dbReference>
<dbReference type="SUPFAM" id="SSF52540">
    <property type="entry name" value="P-loop containing nucleoside triphosphate hydrolases"/>
    <property type="match status" value="1"/>
</dbReference>
<dbReference type="InterPro" id="IPR048089">
    <property type="entry name" value="McdA"/>
</dbReference>
<gene>
    <name evidence="2" type="primary">parA</name>
    <name evidence="2" type="ORF">U1T56_00330</name>
</gene>
<organism evidence="2 3">
    <name type="scientific">Benzoatithermus flavus</name>
    <dbReference type="NCBI Taxonomy" id="3108223"/>
    <lineage>
        <taxon>Bacteria</taxon>
        <taxon>Pseudomonadati</taxon>
        <taxon>Pseudomonadota</taxon>
        <taxon>Alphaproteobacteria</taxon>
        <taxon>Geminicoccales</taxon>
        <taxon>Geminicoccaceae</taxon>
        <taxon>Benzoatithermus</taxon>
    </lineage>
</organism>
<dbReference type="Pfam" id="PF01656">
    <property type="entry name" value="CbiA"/>
    <property type="match status" value="1"/>
</dbReference>
<dbReference type="InterPro" id="IPR002586">
    <property type="entry name" value="CobQ/CobB/MinD/ParA_Nub-bd_dom"/>
</dbReference>
<evidence type="ECO:0000259" key="1">
    <source>
        <dbReference type="Pfam" id="PF01656"/>
    </source>
</evidence>
<feature type="domain" description="CobQ/CobB/MinD/ParA nucleotide binding" evidence="1">
    <location>
        <begin position="6"/>
        <end position="184"/>
    </location>
</feature>
<keyword evidence="3" id="KW-1185">Reference proteome</keyword>
<evidence type="ECO:0000313" key="3">
    <source>
        <dbReference type="Proteomes" id="UP001375743"/>
    </source>
</evidence>
<comment type="caution">
    <text evidence="2">The sequence shown here is derived from an EMBL/GenBank/DDBJ whole genome shotgun (WGS) entry which is preliminary data.</text>
</comment>
<dbReference type="PANTHER" id="PTHR13696:SF99">
    <property type="entry name" value="COBYRINIC ACID AC-DIAMIDE SYNTHASE"/>
    <property type="match status" value="1"/>
</dbReference>
<sequence length="211" mass="23031">MRPAVITVAQQKGGAGKTTLVIQLATALRARGHRVAVVDIDPQASLTGWMRLREHRQREAPELRFSMIGGWRLGVELDRLKREAELIVVDTPPHTETDARTAIRNADLVLIPCQPSTLDIWASKATLDQAVKERRPVALVLNRVPPRGRSVEEARSAIGEFGAEALACQLGNRQAFVSSIAQGLGVIESEPRSAAAEEVRSLAEDIVRRLG</sequence>
<evidence type="ECO:0000313" key="2">
    <source>
        <dbReference type="EMBL" id="MEK0081582.1"/>
    </source>
</evidence>
<accession>A0ABU8XK46</accession>
<dbReference type="RefSeq" id="WP_418157435.1">
    <property type="nucleotide sequence ID" value="NZ_JBBLZC010000001.1"/>
</dbReference>
<dbReference type="PANTHER" id="PTHR13696">
    <property type="entry name" value="P-LOOP CONTAINING NUCLEOSIDE TRIPHOSPHATE HYDROLASE"/>
    <property type="match status" value="1"/>
</dbReference>
<proteinExistence type="predicted"/>
<dbReference type="Gene3D" id="3.40.50.300">
    <property type="entry name" value="P-loop containing nucleotide triphosphate hydrolases"/>
    <property type="match status" value="1"/>
</dbReference>
<protein>
    <submittedName>
        <fullName evidence="2">ParA family partition ATPase</fullName>
    </submittedName>
</protein>
<dbReference type="Proteomes" id="UP001375743">
    <property type="component" value="Unassembled WGS sequence"/>
</dbReference>
<dbReference type="EMBL" id="JBBLZC010000001">
    <property type="protein sequence ID" value="MEK0081582.1"/>
    <property type="molecule type" value="Genomic_DNA"/>
</dbReference>
<name>A0ABU8XK46_9PROT</name>
<dbReference type="InterPro" id="IPR050678">
    <property type="entry name" value="DNA_Partitioning_ATPase"/>
</dbReference>
<reference evidence="2 3" key="1">
    <citation type="submission" date="2024-01" db="EMBL/GenBank/DDBJ databases">
        <title>Multi-omics insights into the function and evolution of sodium benzoate biodegradation pathways in Benzoatithermus flavus gen. nov., sp. nov. from hot spring.</title>
        <authorList>
            <person name="Hu C.-J."/>
            <person name="Li W.-J."/>
        </authorList>
    </citation>
    <scope>NUCLEOTIDE SEQUENCE [LARGE SCALE GENOMIC DNA]</scope>
    <source>
        <strain evidence="2 3">SYSU G07066</strain>
    </source>
</reference>
<dbReference type="PIRSF" id="PIRSF009320">
    <property type="entry name" value="Nuc_binding_HP_1000"/>
    <property type="match status" value="1"/>
</dbReference>
<dbReference type="InterPro" id="IPR027417">
    <property type="entry name" value="P-loop_NTPase"/>
</dbReference>